<evidence type="ECO:0000259" key="8">
    <source>
        <dbReference type="PROSITE" id="PS50111"/>
    </source>
</evidence>
<proteinExistence type="inferred from homology"/>
<comment type="similarity">
    <text evidence="6">Belongs to the methyl-accepting chemotaxis (MCP) protein family.</text>
</comment>
<dbReference type="InterPro" id="IPR003660">
    <property type="entry name" value="HAMP_dom"/>
</dbReference>
<keyword evidence="10" id="KW-0614">Plasmid</keyword>
<keyword evidence="11" id="KW-1185">Reference proteome</keyword>
<accession>A0AAN0SKV9</accession>
<keyword evidence="3" id="KW-1133">Transmembrane helix</keyword>
<dbReference type="CDD" id="cd06225">
    <property type="entry name" value="HAMP"/>
    <property type="match status" value="1"/>
</dbReference>
<evidence type="ECO:0000313" key="11">
    <source>
        <dbReference type="Proteomes" id="UP000030081"/>
    </source>
</evidence>
<evidence type="ECO:0000256" key="6">
    <source>
        <dbReference type="ARBA" id="ARBA00029447"/>
    </source>
</evidence>
<dbReference type="GO" id="GO:0006935">
    <property type="term" value="P:chemotaxis"/>
    <property type="evidence" value="ECO:0007669"/>
    <property type="project" value="UniProtKB-ARBA"/>
</dbReference>
<dbReference type="KEGG" id="vcy:IX92_28475"/>
<protein>
    <submittedName>
        <fullName evidence="10">Chemotaxis protein</fullName>
    </submittedName>
</protein>
<evidence type="ECO:0000259" key="9">
    <source>
        <dbReference type="PROSITE" id="PS50885"/>
    </source>
</evidence>
<evidence type="ECO:0000256" key="2">
    <source>
        <dbReference type="ARBA" id="ARBA00022692"/>
    </source>
</evidence>
<dbReference type="Pfam" id="PF00672">
    <property type="entry name" value="HAMP"/>
    <property type="match status" value="1"/>
</dbReference>
<dbReference type="PROSITE" id="PS50111">
    <property type="entry name" value="CHEMOTAXIS_TRANSDUC_2"/>
    <property type="match status" value="1"/>
</dbReference>
<keyword evidence="4" id="KW-0472">Membrane</keyword>
<evidence type="ECO:0000256" key="5">
    <source>
        <dbReference type="ARBA" id="ARBA00023224"/>
    </source>
</evidence>
<dbReference type="Proteomes" id="UP000030081">
    <property type="component" value="Plasmid p319"/>
</dbReference>
<comment type="subcellular location">
    <subcellularLocation>
        <location evidence="1">Membrane</location>
        <topology evidence="1">Multi-pass membrane protein</topology>
    </subcellularLocation>
</comment>
<organism evidence="10 11">
    <name type="scientific">Vibrio coralliilyticus</name>
    <dbReference type="NCBI Taxonomy" id="190893"/>
    <lineage>
        <taxon>Bacteria</taxon>
        <taxon>Pseudomonadati</taxon>
        <taxon>Pseudomonadota</taxon>
        <taxon>Gammaproteobacteria</taxon>
        <taxon>Vibrionales</taxon>
        <taxon>Vibrionaceae</taxon>
        <taxon>Vibrio</taxon>
    </lineage>
</organism>
<sequence length="531" mass="57916">MNKIGNELVEIAEEDIPLMKKLTVITEHQLEQAIYFERAMVKAIRLEQGLGSKDAFIQYKNKVHDLTLKTEAEIIDAEQFIKDVIPLLHSPAAKAAFQDILMKLEQVESAYDNLLSQVDAVLLLGEQGRIDEMLTLSVQVEALEDQLDRQLIAILEQIQDFTLASARQAEADEKHAIQGMTVLLVASVVLSILLPLMVTRAIRNPILTLIERLQQVADGDGDLRVRLDATHRDETGKVAGAFNQFLSVLTGTLESIHTQTHQLGQSSQSAKDSMQRMLSNVEQQRSDIEQVATAITQMHYTTQEVATSTANASSVTDQVKQRVMDGQRDAVATQSVIQSLADEVSTSSTVIENLVAETNNIGQVLESIQGIAEQTNLLALNAAIEAARAGDTGRGFAVVADEVRVLAQRTQVATVDIQELVERLKTEAQNAITSMQRGNDTARVCLEKSSEAAATFSDAAEAVGQIASLNLQIATAAEEQSSVANEINSNLESIRMMAEQTAAETHNTADESEAIAGGVDDLYMNIRKFQI</sequence>
<feature type="domain" description="Methyl-accepting transducer" evidence="8">
    <location>
        <begin position="259"/>
        <end position="495"/>
    </location>
</feature>
<dbReference type="PANTHER" id="PTHR32089:SF119">
    <property type="entry name" value="METHYL-ACCEPTING CHEMOTAXIS PROTEIN CTPL"/>
    <property type="match status" value="1"/>
</dbReference>
<evidence type="ECO:0000313" key="10">
    <source>
        <dbReference type="EMBL" id="AIW23006.1"/>
    </source>
</evidence>
<dbReference type="EMBL" id="CP009620">
    <property type="protein sequence ID" value="AIW23006.1"/>
    <property type="molecule type" value="Genomic_DNA"/>
</dbReference>
<evidence type="ECO:0000256" key="7">
    <source>
        <dbReference type="PROSITE-ProRule" id="PRU00284"/>
    </source>
</evidence>
<evidence type="ECO:0000256" key="4">
    <source>
        <dbReference type="ARBA" id="ARBA00023136"/>
    </source>
</evidence>
<dbReference type="Pfam" id="PF00015">
    <property type="entry name" value="MCPsignal"/>
    <property type="match status" value="1"/>
</dbReference>
<dbReference type="GO" id="GO:0016020">
    <property type="term" value="C:membrane"/>
    <property type="evidence" value="ECO:0007669"/>
    <property type="project" value="UniProtKB-SubCell"/>
</dbReference>
<dbReference type="Gene3D" id="1.10.287.950">
    <property type="entry name" value="Methyl-accepting chemotaxis protein"/>
    <property type="match status" value="1"/>
</dbReference>
<dbReference type="PANTHER" id="PTHR32089">
    <property type="entry name" value="METHYL-ACCEPTING CHEMOTAXIS PROTEIN MCPB"/>
    <property type="match status" value="1"/>
</dbReference>
<geneLocation type="plasmid" evidence="10 11">
    <name>p319</name>
</geneLocation>
<reference evidence="10 11" key="1">
    <citation type="submission" date="2014-10" db="EMBL/GenBank/DDBJ databases">
        <title>The Complete Genome Sequence for the Shellfish Pathogen Vibrio coralliilyticus RE98 Isolated from a Shellfish Hatchery.</title>
        <authorList>
            <person name="Richards G.P."/>
            <person name="Bono J.L."/>
            <person name="Watson M.A."/>
            <person name="Needleman D.S."/>
        </authorList>
    </citation>
    <scope>NUCLEOTIDE SEQUENCE [LARGE SCALE GENOMIC DNA]</scope>
    <source>
        <strain evidence="10 11">RE98</strain>
        <plasmid evidence="10 11">p319</plasmid>
    </source>
</reference>
<name>A0AAN0SKV9_9VIBR</name>
<dbReference type="SMART" id="SM00304">
    <property type="entry name" value="HAMP"/>
    <property type="match status" value="1"/>
</dbReference>
<dbReference type="AlphaFoldDB" id="A0AAN0SKV9"/>
<keyword evidence="5 7" id="KW-0807">Transducer</keyword>
<dbReference type="FunFam" id="1.10.287.950:FF:000001">
    <property type="entry name" value="Methyl-accepting chemotaxis sensory transducer"/>
    <property type="match status" value="1"/>
</dbReference>
<gene>
    <name evidence="10" type="ORF">IX92_28475</name>
</gene>
<dbReference type="InterPro" id="IPR004089">
    <property type="entry name" value="MCPsignal_dom"/>
</dbReference>
<evidence type="ECO:0000256" key="1">
    <source>
        <dbReference type="ARBA" id="ARBA00004141"/>
    </source>
</evidence>
<dbReference type="PROSITE" id="PS50885">
    <property type="entry name" value="HAMP"/>
    <property type="match status" value="1"/>
</dbReference>
<dbReference type="SMART" id="SM00283">
    <property type="entry name" value="MA"/>
    <property type="match status" value="1"/>
</dbReference>
<evidence type="ECO:0000256" key="3">
    <source>
        <dbReference type="ARBA" id="ARBA00022989"/>
    </source>
</evidence>
<keyword evidence="2" id="KW-0812">Transmembrane</keyword>
<dbReference type="GO" id="GO:0007165">
    <property type="term" value="P:signal transduction"/>
    <property type="evidence" value="ECO:0007669"/>
    <property type="project" value="UniProtKB-KW"/>
</dbReference>
<dbReference type="SUPFAM" id="SSF58104">
    <property type="entry name" value="Methyl-accepting chemotaxis protein (MCP) signaling domain"/>
    <property type="match status" value="1"/>
</dbReference>
<feature type="domain" description="HAMP" evidence="9">
    <location>
        <begin position="200"/>
        <end position="254"/>
    </location>
</feature>